<dbReference type="SUPFAM" id="SSF50965">
    <property type="entry name" value="Galactose oxidase, central domain"/>
    <property type="match status" value="1"/>
</dbReference>
<dbReference type="SUPFAM" id="SSF117281">
    <property type="entry name" value="Kelch motif"/>
    <property type="match status" value="1"/>
</dbReference>
<dbReference type="InterPro" id="IPR037293">
    <property type="entry name" value="Gal_Oxidase_central_sf"/>
</dbReference>
<evidence type="ECO:0000256" key="1">
    <source>
        <dbReference type="SAM" id="MobiDB-lite"/>
    </source>
</evidence>
<dbReference type="InterPro" id="IPR006652">
    <property type="entry name" value="Kelch_1"/>
</dbReference>
<feature type="compositionally biased region" description="Low complexity" evidence="1">
    <location>
        <begin position="553"/>
        <end position="571"/>
    </location>
</feature>
<feature type="region of interest" description="Disordered" evidence="1">
    <location>
        <begin position="553"/>
        <end position="603"/>
    </location>
</feature>
<reference evidence="3" key="1">
    <citation type="journal article" date="2019" name="Int. J. Syst. Evol. Microbiol.">
        <title>The Global Catalogue of Microorganisms (GCM) 10K type strain sequencing project: providing services to taxonomists for standard genome sequencing and annotation.</title>
        <authorList>
            <consortium name="The Broad Institute Genomics Platform"/>
            <consortium name="The Broad Institute Genome Sequencing Center for Infectious Disease"/>
            <person name="Wu L."/>
            <person name="Ma J."/>
        </authorList>
    </citation>
    <scope>NUCLEOTIDE SEQUENCE [LARGE SCALE GENOMIC DNA]</scope>
    <source>
        <strain evidence="3">CGMCC 4.1622</strain>
    </source>
</reference>
<accession>A0ABW0VN46</accession>
<dbReference type="RefSeq" id="WP_346148284.1">
    <property type="nucleotide sequence ID" value="NZ_BAAAUA010000047.1"/>
</dbReference>
<gene>
    <name evidence="2" type="ORF">ACFPZF_38985</name>
</gene>
<dbReference type="Pfam" id="PF01344">
    <property type="entry name" value="Kelch_1"/>
    <property type="match status" value="1"/>
</dbReference>
<keyword evidence="3" id="KW-1185">Reference proteome</keyword>
<organism evidence="2 3">
    <name type="scientific">Kitasatospora cinereorecta</name>
    <dbReference type="NCBI Taxonomy" id="285560"/>
    <lineage>
        <taxon>Bacteria</taxon>
        <taxon>Bacillati</taxon>
        <taxon>Actinomycetota</taxon>
        <taxon>Actinomycetes</taxon>
        <taxon>Kitasatosporales</taxon>
        <taxon>Streptomycetaceae</taxon>
        <taxon>Kitasatospora</taxon>
    </lineage>
</organism>
<sequence>MPGTWQALTNQPTFNASTMLLLTDGTVMCQDSGTQHWWKLAPDANGDYVHGTWSQLADGPNGPLYYASAVLRDGRVLVAGGEYNFGSDVELNEAEIYDPLANTWTSIATPDGWTAIGDAVSVVFPDGRVMIGSVLGPQCAIYDPVANTWTAAASKNNSTTNEETWTLLPDQTVLTVDCAGHPGTEKYLISADRWVSAGSTPVDLVEAASSEIGPALLLPDGRVFAIGATGNTALYTMPPLAGQQGSWAAGPSFPTINGQTLGAKDAPGCLLPNGRVLCVAGPVDGVSGDYLTPTYFFEFDPASGALNRVADPANSGAQPFAGRMLLLPSGQLLFSNGSTDVQVYSPDGGPDGSWRPQITTVPALLRPGGTYTLHGRQINGLSQAVSYGDDAQMATNYPIVRLEYPDGRVGYCRTHGFSTMGVQTGTVVHQTRFTVPAGTEIGQARIVVVANGIASAPVPVGVSNKPFKELKWEIKETKEFIKAEIDVIVKNRDIETKVKEVGDEGDPWHLHDLGDPPWLTAVREIAKRTDVIEEALHQRSFIRAEERPELGAQALEASARQEQAAREPNGNGQAGDGQAGSAGARSGVRRAEAPPSRSGKRRS</sequence>
<name>A0ABW0VN46_9ACTN</name>
<comment type="caution">
    <text evidence="2">The sequence shown here is derived from an EMBL/GenBank/DDBJ whole genome shotgun (WGS) entry which is preliminary data.</text>
</comment>
<proteinExistence type="predicted"/>
<dbReference type="InterPro" id="IPR011043">
    <property type="entry name" value="Gal_Oxase/kelch_b-propeller"/>
</dbReference>
<dbReference type="Proteomes" id="UP001596066">
    <property type="component" value="Unassembled WGS sequence"/>
</dbReference>
<evidence type="ECO:0000313" key="2">
    <source>
        <dbReference type="EMBL" id="MFC5647310.1"/>
    </source>
</evidence>
<dbReference type="InterPro" id="IPR015915">
    <property type="entry name" value="Kelch-typ_b-propeller"/>
</dbReference>
<evidence type="ECO:0000313" key="3">
    <source>
        <dbReference type="Proteomes" id="UP001596066"/>
    </source>
</evidence>
<protein>
    <submittedName>
        <fullName evidence="2">Uncharacterized protein</fullName>
    </submittedName>
</protein>
<dbReference type="Gene3D" id="2.130.10.80">
    <property type="entry name" value="Galactose oxidase/kelch, beta-propeller"/>
    <property type="match status" value="2"/>
</dbReference>
<dbReference type="EMBL" id="JBHSOC010000152">
    <property type="protein sequence ID" value="MFC5647310.1"/>
    <property type="molecule type" value="Genomic_DNA"/>
</dbReference>